<reference evidence="2" key="1">
    <citation type="submission" date="2023-01" db="EMBL/GenBank/DDBJ databases">
        <authorList>
            <person name="Van Ghelder C."/>
            <person name="Rancurel C."/>
        </authorList>
    </citation>
    <scope>NUCLEOTIDE SEQUENCE</scope>
    <source>
        <strain evidence="2">CNCM I-4278</strain>
    </source>
</reference>
<keyword evidence="3" id="KW-1185">Reference proteome</keyword>
<evidence type="ECO:0000313" key="3">
    <source>
        <dbReference type="Proteomes" id="UP001152607"/>
    </source>
</evidence>
<name>A0A9W4XGS6_9PLEO</name>
<protein>
    <submittedName>
        <fullName evidence="2">Uncharacterized protein</fullName>
    </submittedName>
</protein>
<dbReference type="AlphaFoldDB" id="A0A9W4XGS6"/>
<gene>
    <name evidence="2" type="ORF">PDIGIT_LOCUS4397</name>
</gene>
<keyword evidence="1" id="KW-0812">Transmembrane</keyword>
<evidence type="ECO:0000256" key="1">
    <source>
        <dbReference type="SAM" id="Phobius"/>
    </source>
</evidence>
<sequence>MTPPTPSKYNLSKKKAASVVAHAPFYKFPSPAACSLSTTLPLSCPTAIPAIFASARGPSYLPPNMDFGDPDDPVLDIEFDFFRLDSNSITRNADMNGDGSHISTKEHLQRVLGNEWPAHLNHAQLAAFKNRVDNAPALMYTLSEDEWSLYSELVRSIQRQPPPTQNTGSGKRKRRKIYPRPFANLGIDGIVPGPRRPGYHPTLSEVLREERPALFITAVVFLLVLYFTVKYFPYD</sequence>
<keyword evidence="1" id="KW-1133">Transmembrane helix</keyword>
<evidence type="ECO:0000313" key="2">
    <source>
        <dbReference type="EMBL" id="CAI6331113.1"/>
    </source>
</evidence>
<dbReference type="Proteomes" id="UP001152607">
    <property type="component" value="Unassembled WGS sequence"/>
</dbReference>
<accession>A0A9W4XGS6</accession>
<proteinExistence type="predicted"/>
<comment type="caution">
    <text evidence="2">The sequence shown here is derived from an EMBL/GenBank/DDBJ whole genome shotgun (WGS) entry which is preliminary data.</text>
</comment>
<keyword evidence="1" id="KW-0472">Membrane</keyword>
<dbReference type="EMBL" id="CAOQHR010000002">
    <property type="protein sequence ID" value="CAI6331113.1"/>
    <property type="molecule type" value="Genomic_DNA"/>
</dbReference>
<organism evidence="2 3">
    <name type="scientific">Periconia digitata</name>
    <dbReference type="NCBI Taxonomy" id="1303443"/>
    <lineage>
        <taxon>Eukaryota</taxon>
        <taxon>Fungi</taxon>
        <taxon>Dikarya</taxon>
        <taxon>Ascomycota</taxon>
        <taxon>Pezizomycotina</taxon>
        <taxon>Dothideomycetes</taxon>
        <taxon>Pleosporomycetidae</taxon>
        <taxon>Pleosporales</taxon>
        <taxon>Massarineae</taxon>
        <taxon>Periconiaceae</taxon>
        <taxon>Periconia</taxon>
    </lineage>
</organism>
<feature type="transmembrane region" description="Helical" evidence="1">
    <location>
        <begin position="213"/>
        <end position="232"/>
    </location>
</feature>